<sequence length="325" mass="37145">MDVQLRKRNEFRKEETYMSTITIEKAAQHDARALTAIIKAVFDEEASKWLADEPHVVDPNIQPPRYDAYEMTWYMINELNYFKIMHGKDIIGGVIVTISGGAYGRIDRIFIDPSYQNQGIGGKAIRFIEEVFADVHVWDLETSSRQISNHHFYEKMGFELTFKTADEHGYTKHMNAARKENVIQSETRPDTKYEHCNMAGTSFYEVNLENSAYSTSNLMNSHVSNCNMSQSKFQNINFTNAYFADLNFSRSEFVLPTLSGVRFIDADLGAENEPLLFERCDLTGSEIKNCTLKNVEINNCDLTGMKINNISVGELLEVYRGVKGK</sequence>
<dbReference type="STRING" id="1464122.SAMN05421737_11265"/>
<protein>
    <submittedName>
        <fullName evidence="2">Pentapeptide repeat-containing protein</fullName>
    </submittedName>
</protein>
<gene>
    <name evidence="2" type="ORF">SAMN05421737_11265</name>
</gene>
<dbReference type="InterPro" id="IPR001646">
    <property type="entry name" value="5peptide_repeat"/>
</dbReference>
<evidence type="ECO:0000313" key="2">
    <source>
        <dbReference type="EMBL" id="SDC66507.1"/>
    </source>
</evidence>
<dbReference type="GO" id="GO:0016747">
    <property type="term" value="F:acyltransferase activity, transferring groups other than amino-acyl groups"/>
    <property type="evidence" value="ECO:0007669"/>
    <property type="project" value="InterPro"/>
</dbReference>
<evidence type="ECO:0000259" key="1">
    <source>
        <dbReference type="PROSITE" id="PS51186"/>
    </source>
</evidence>
<dbReference type="AlphaFoldDB" id="A0A1G6NGU5"/>
<proteinExistence type="predicted"/>
<accession>A0A1G6NGU5</accession>
<dbReference type="PANTHER" id="PTHR42999">
    <property type="entry name" value="ANTIBIOTIC RESISTANCE PROTEIN MCBG"/>
    <property type="match status" value="1"/>
</dbReference>
<dbReference type="SUPFAM" id="SSF55729">
    <property type="entry name" value="Acyl-CoA N-acyltransferases (Nat)"/>
    <property type="match status" value="1"/>
</dbReference>
<dbReference type="Gene3D" id="3.40.630.30">
    <property type="match status" value="1"/>
</dbReference>
<dbReference type="Proteomes" id="UP000242662">
    <property type="component" value="Unassembled WGS sequence"/>
</dbReference>
<dbReference type="InterPro" id="IPR016181">
    <property type="entry name" value="Acyl_CoA_acyltransferase"/>
</dbReference>
<evidence type="ECO:0000313" key="3">
    <source>
        <dbReference type="Proteomes" id="UP000242662"/>
    </source>
</evidence>
<dbReference type="CDD" id="cd04301">
    <property type="entry name" value="NAT_SF"/>
    <property type="match status" value="1"/>
</dbReference>
<dbReference type="InterPro" id="IPR052949">
    <property type="entry name" value="PA_immunity-related"/>
</dbReference>
<dbReference type="SUPFAM" id="SSF141571">
    <property type="entry name" value="Pentapeptide repeat-like"/>
    <property type="match status" value="1"/>
</dbReference>
<dbReference type="Pfam" id="PF00583">
    <property type="entry name" value="Acetyltransf_1"/>
    <property type="match status" value="1"/>
</dbReference>
<name>A0A1G6NGU5_9BACI</name>
<dbReference type="Pfam" id="PF13599">
    <property type="entry name" value="Pentapeptide_4"/>
    <property type="match status" value="1"/>
</dbReference>
<keyword evidence="3" id="KW-1185">Reference proteome</keyword>
<dbReference type="PANTHER" id="PTHR42999:SF1">
    <property type="entry name" value="PENTAPEPTIDE REPEAT-CONTAINING PROTEIN"/>
    <property type="match status" value="1"/>
</dbReference>
<dbReference type="Gene3D" id="2.160.20.80">
    <property type="entry name" value="E3 ubiquitin-protein ligase SopA"/>
    <property type="match status" value="1"/>
</dbReference>
<feature type="domain" description="N-acetyltransferase" evidence="1">
    <location>
        <begin position="21"/>
        <end position="177"/>
    </location>
</feature>
<organism evidence="2 3">
    <name type="scientific">Shouchella lonarensis</name>
    <dbReference type="NCBI Taxonomy" id="1464122"/>
    <lineage>
        <taxon>Bacteria</taxon>
        <taxon>Bacillati</taxon>
        <taxon>Bacillota</taxon>
        <taxon>Bacilli</taxon>
        <taxon>Bacillales</taxon>
        <taxon>Bacillaceae</taxon>
        <taxon>Shouchella</taxon>
    </lineage>
</organism>
<dbReference type="EMBL" id="FMYM01000012">
    <property type="protein sequence ID" value="SDC66507.1"/>
    <property type="molecule type" value="Genomic_DNA"/>
</dbReference>
<reference evidence="3" key="1">
    <citation type="submission" date="2016-09" db="EMBL/GenBank/DDBJ databases">
        <authorList>
            <person name="Varghese N."/>
            <person name="Submissions S."/>
        </authorList>
    </citation>
    <scope>NUCLEOTIDE SEQUENCE [LARGE SCALE GENOMIC DNA]</scope>
    <source>
        <strain evidence="3">25nlg</strain>
    </source>
</reference>
<dbReference type="PROSITE" id="PS51186">
    <property type="entry name" value="GNAT"/>
    <property type="match status" value="1"/>
</dbReference>
<dbReference type="InterPro" id="IPR000182">
    <property type="entry name" value="GNAT_dom"/>
</dbReference>